<evidence type="ECO:0000313" key="1">
    <source>
        <dbReference type="EMBL" id="VAW56334.1"/>
    </source>
</evidence>
<dbReference type="SUPFAM" id="SSF52540">
    <property type="entry name" value="P-loop containing nucleoside triphosphate hydrolases"/>
    <property type="match status" value="1"/>
</dbReference>
<dbReference type="GO" id="GO:0006261">
    <property type="term" value="P:DNA-templated DNA replication"/>
    <property type="evidence" value="ECO:0007669"/>
    <property type="project" value="TreeGrafter"/>
</dbReference>
<protein>
    <submittedName>
        <fullName evidence="1">DNA polymerase III delta prime subunit</fullName>
        <ecNumber evidence="1">2.7.7.7</ecNumber>
    </submittedName>
</protein>
<dbReference type="InterPro" id="IPR004622">
    <property type="entry name" value="DNA_pol_HolB"/>
</dbReference>
<dbReference type="InterPro" id="IPR050238">
    <property type="entry name" value="DNA_Rep/Repair_Clamp_Loader"/>
</dbReference>
<dbReference type="InterPro" id="IPR027417">
    <property type="entry name" value="P-loop_NTPase"/>
</dbReference>
<dbReference type="Gene3D" id="3.40.50.300">
    <property type="entry name" value="P-loop containing nucleotide triphosphate hydrolases"/>
    <property type="match status" value="1"/>
</dbReference>
<dbReference type="EMBL" id="UOFF01000215">
    <property type="protein sequence ID" value="VAW56334.1"/>
    <property type="molecule type" value="Genomic_DNA"/>
</dbReference>
<dbReference type="PANTHER" id="PTHR11669:SF8">
    <property type="entry name" value="DNA POLYMERASE III SUBUNIT DELTA"/>
    <property type="match status" value="1"/>
</dbReference>
<dbReference type="GO" id="GO:0008408">
    <property type="term" value="F:3'-5' exonuclease activity"/>
    <property type="evidence" value="ECO:0007669"/>
    <property type="project" value="InterPro"/>
</dbReference>
<keyword evidence="1" id="KW-0548">Nucleotidyltransferase</keyword>
<dbReference type="NCBIfam" id="TIGR00678">
    <property type="entry name" value="holB"/>
    <property type="match status" value="1"/>
</dbReference>
<dbReference type="PANTHER" id="PTHR11669">
    <property type="entry name" value="REPLICATION FACTOR C / DNA POLYMERASE III GAMMA-TAU SUBUNIT"/>
    <property type="match status" value="1"/>
</dbReference>
<proteinExistence type="predicted"/>
<keyword evidence="1" id="KW-0808">Transferase</keyword>
<organism evidence="1">
    <name type="scientific">hydrothermal vent metagenome</name>
    <dbReference type="NCBI Taxonomy" id="652676"/>
    <lineage>
        <taxon>unclassified sequences</taxon>
        <taxon>metagenomes</taxon>
        <taxon>ecological metagenomes</taxon>
    </lineage>
</organism>
<dbReference type="NCBIfam" id="NF004310">
    <property type="entry name" value="PRK05707.1"/>
    <property type="match status" value="1"/>
</dbReference>
<sequence>MHPTIHPWQQTQWQQLLRQQAANKLPHALIFQGLEGLGKTDFALHLAHRLLCQSPNEQGHACGECMSCKLIAVDTHPDLFILRAAESGKVIKVDEVRQLSQKLNMTSQYGGYQITIIVDAHDMNINASNSLLKTLEEPSSDAILILVSANPQKLPITVRSRCQAISFSIPETSMALAWLQNEGVQGAEQLLNFAHGAPLLAMNLQQNELLDHHKTLIAALLNVANHQSPIEQAEQLHKLPLGYLLNGLFDWVQDLIKLHQCGDNVPLVHVAQQPALKLLVARSNVQALHSYRDQLIKNKQLQSISLNTQMLWEDLLLSWYNLLKRA</sequence>
<name>A0A3B0XJX0_9ZZZZ</name>
<dbReference type="AlphaFoldDB" id="A0A3B0XJX0"/>
<dbReference type="EC" id="2.7.7.7" evidence="1"/>
<dbReference type="GO" id="GO:0009360">
    <property type="term" value="C:DNA polymerase III complex"/>
    <property type="evidence" value="ECO:0007669"/>
    <property type="project" value="TreeGrafter"/>
</dbReference>
<accession>A0A3B0XJX0</accession>
<dbReference type="Pfam" id="PF13177">
    <property type="entry name" value="DNA_pol3_delta2"/>
    <property type="match status" value="1"/>
</dbReference>
<reference evidence="1" key="1">
    <citation type="submission" date="2018-06" db="EMBL/GenBank/DDBJ databases">
        <authorList>
            <person name="Zhirakovskaya E."/>
        </authorList>
    </citation>
    <scope>NUCLEOTIDE SEQUENCE</scope>
</reference>
<dbReference type="GO" id="GO:0003887">
    <property type="term" value="F:DNA-directed DNA polymerase activity"/>
    <property type="evidence" value="ECO:0007669"/>
    <property type="project" value="UniProtKB-EC"/>
</dbReference>
<dbReference type="Gene3D" id="1.20.272.10">
    <property type="match status" value="1"/>
</dbReference>
<gene>
    <name evidence="1" type="ORF">MNBD_GAMMA07-1084</name>
</gene>